<proteinExistence type="predicted"/>
<protein>
    <submittedName>
        <fullName evidence="1">Uncharacterized protein</fullName>
    </submittedName>
</protein>
<reference evidence="2" key="1">
    <citation type="journal article" date="2019" name="Int. J. Syst. Evol. Microbiol.">
        <title>The Global Catalogue of Microorganisms (GCM) 10K type strain sequencing project: providing services to taxonomists for standard genome sequencing and annotation.</title>
        <authorList>
            <consortium name="The Broad Institute Genomics Platform"/>
            <consortium name="The Broad Institute Genome Sequencing Center for Infectious Disease"/>
            <person name="Wu L."/>
            <person name="Ma J."/>
        </authorList>
    </citation>
    <scope>NUCLEOTIDE SEQUENCE [LARGE SCALE GENOMIC DNA]</scope>
    <source>
        <strain evidence="2">JCM 12763</strain>
    </source>
</reference>
<evidence type="ECO:0000313" key="1">
    <source>
        <dbReference type="EMBL" id="MFC6056586.1"/>
    </source>
</evidence>
<dbReference type="Proteomes" id="UP001596242">
    <property type="component" value="Unassembled WGS sequence"/>
</dbReference>
<name>A0ABW1LY96_9ACTN</name>
<evidence type="ECO:0000313" key="2">
    <source>
        <dbReference type="Proteomes" id="UP001596242"/>
    </source>
</evidence>
<accession>A0ABW1LY96</accession>
<comment type="caution">
    <text evidence="1">The sequence shown here is derived from an EMBL/GenBank/DDBJ whole genome shotgun (WGS) entry which is preliminary data.</text>
</comment>
<organism evidence="1 2">
    <name type="scientific">Streptomyces pratens</name>
    <dbReference type="NCBI Taxonomy" id="887456"/>
    <lineage>
        <taxon>Bacteria</taxon>
        <taxon>Bacillati</taxon>
        <taxon>Actinomycetota</taxon>
        <taxon>Actinomycetes</taxon>
        <taxon>Kitasatosporales</taxon>
        <taxon>Streptomycetaceae</taxon>
        <taxon>Streptomyces</taxon>
    </lineage>
</organism>
<sequence length="76" mass="9300">MNDRDPVRKPRPPDPYVWRLPNPHDARWGRWVKRCRAAGRYLPFPDEEMCWQVTRRPRPPSWWTNDDVVRPYVLTS</sequence>
<keyword evidence="2" id="KW-1185">Reference proteome</keyword>
<dbReference type="RefSeq" id="WP_386396917.1">
    <property type="nucleotide sequence ID" value="NZ_JBHSPT010000032.1"/>
</dbReference>
<gene>
    <name evidence="1" type="ORF">ACFP50_14240</name>
</gene>
<dbReference type="EMBL" id="JBHSPT010000032">
    <property type="protein sequence ID" value="MFC6056586.1"/>
    <property type="molecule type" value="Genomic_DNA"/>
</dbReference>